<comment type="caution">
    <text evidence="3">The sequence shown here is derived from an EMBL/GenBank/DDBJ whole genome shotgun (WGS) entry which is preliminary data.</text>
</comment>
<dbReference type="PROSITE" id="PS51257">
    <property type="entry name" value="PROKAR_LIPOPROTEIN"/>
    <property type="match status" value="1"/>
</dbReference>
<keyword evidence="1" id="KW-1133">Transmembrane helix</keyword>
<feature type="domain" description="EAL" evidence="2">
    <location>
        <begin position="755"/>
        <end position="979"/>
    </location>
</feature>
<feature type="transmembrane region" description="Helical" evidence="1">
    <location>
        <begin position="41"/>
        <end position="64"/>
    </location>
</feature>
<organism evidence="3 4">
    <name type="scientific">Candidatus Alloenteromonas pullicola</name>
    <dbReference type="NCBI Taxonomy" id="2840784"/>
    <lineage>
        <taxon>Bacteria</taxon>
        <taxon>Bacillati</taxon>
        <taxon>Bacillota</taxon>
        <taxon>Bacillota incertae sedis</taxon>
        <taxon>Candidatus Alloenteromonas</taxon>
    </lineage>
</organism>
<dbReference type="EMBL" id="DVMV01000029">
    <property type="protein sequence ID" value="HIU45439.1"/>
    <property type="molecule type" value="Genomic_DNA"/>
</dbReference>
<sequence length="999" mass="110303">MKKNSAKQAILIASAAIALACIVSYFVLAIALLSLGMYSTLSLISIFFCSACAISSAVFGYLTYRRHKAGRRMRQSLIGQLDDLSKGIVSYGEPLTGYDDLDRFQDEFNYSLSSLRAIEKAEDAPHYKGLGFVEEEASFPSTLLEEIRRNPSYRQALLTIKATGKGKIDDIGFQKLRVEILSEFPDALLSPYGDDGYFAYVYDCSSFVELYKRCATLVANFAHQGKDQSQGEGNVFGVRVGGAIFPFIPAVMLIDSAKKALDKGKDVEIDKGDGKIYYPSNKSNRLARQVIALTNFEKLFSATYAAKDEKERREALRNSLAYFLKTEGFSRGGFLRYDHLKQGYEMLFEVVEDEDEVCSPKVLGDFIPGRFIDPLYERAKEDFPLLVNSLPYADKAVADFLDSLRAGSAVLAPVEWSGEKFGLLYMLSKDPGKAFGLDEASKLHDLYSLFATAIISSKRLQKDEEKKTLLDALSRRAGKYIYAIDEDYLISECTSNLQKKLGFDPRKMKCHKALFDSDSPCPMCPLRQGAISATIKKISAKPSLVSVVTRGKSGSSSGSVLIIEPTGKASDSPLSKSSLDKNLLIPNIASFKSALSRELVDGDGFILAFRLINAQKVLSSHPLQTYSTLLYAILENLESTPYISECYRYDDHTIAIKLSSMYKRTELYAAVEEIALSLNAAIDVEGEIFSPRYSYCAIYYPAEVGSVEEMVSLIRTELSRSQKLGEGLLAEVGRNNLRKASRKDNFLSLAATMAARDKAKFAFSPIYEASTKRIVAFEAFPILEENGKPISSGEFVSIFQSDKKALVAYGQSAMRGTLSFLTGIRNELRKASVRRIYFRVRSESVSSDDLYEFLATTLTSYPDVREKFGILVDAGTTIESPSAQFGMERLSKLGVKIALSDVREEHLSSDFDFSLADLVEVTEGLCRDAMDNDSTSLALLRFASKMQQEKVQVACKGVTDQRTLGFISSSMIGLAEGGMFGSEVLPPEGVVSALNYSSN</sequence>
<keyword evidence="1" id="KW-0472">Membrane</keyword>
<dbReference type="AlphaFoldDB" id="A0A9D1S2R4"/>
<dbReference type="SUPFAM" id="SSF141868">
    <property type="entry name" value="EAL domain-like"/>
    <property type="match status" value="1"/>
</dbReference>
<gene>
    <name evidence="3" type="ORF">IAC52_03990</name>
</gene>
<reference evidence="3" key="2">
    <citation type="journal article" date="2021" name="PeerJ">
        <title>Extensive microbial diversity within the chicken gut microbiome revealed by metagenomics and culture.</title>
        <authorList>
            <person name="Gilroy R."/>
            <person name="Ravi A."/>
            <person name="Getino M."/>
            <person name="Pursley I."/>
            <person name="Horton D.L."/>
            <person name="Alikhan N.F."/>
            <person name="Baker D."/>
            <person name="Gharbi K."/>
            <person name="Hall N."/>
            <person name="Watson M."/>
            <person name="Adriaenssens E.M."/>
            <person name="Foster-Nyarko E."/>
            <person name="Jarju S."/>
            <person name="Secka A."/>
            <person name="Antonio M."/>
            <person name="Oren A."/>
            <person name="Chaudhuri R.R."/>
            <person name="La Ragione R."/>
            <person name="Hildebrand F."/>
            <person name="Pallen M.J."/>
        </authorList>
    </citation>
    <scope>NUCLEOTIDE SEQUENCE</scope>
    <source>
        <strain evidence="3">ChiGjej1B1-22543</strain>
    </source>
</reference>
<evidence type="ECO:0000313" key="4">
    <source>
        <dbReference type="Proteomes" id="UP000824070"/>
    </source>
</evidence>
<dbReference type="InterPro" id="IPR001633">
    <property type="entry name" value="EAL_dom"/>
</dbReference>
<proteinExistence type="predicted"/>
<evidence type="ECO:0000313" key="3">
    <source>
        <dbReference type="EMBL" id="HIU45439.1"/>
    </source>
</evidence>
<dbReference type="Pfam" id="PF00563">
    <property type="entry name" value="EAL"/>
    <property type="match status" value="1"/>
</dbReference>
<name>A0A9D1S2R4_9FIRM</name>
<accession>A0A9D1S2R4</accession>
<dbReference type="Gene3D" id="3.20.20.450">
    <property type="entry name" value="EAL domain"/>
    <property type="match status" value="1"/>
</dbReference>
<keyword evidence="1" id="KW-0812">Transmembrane</keyword>
<protein>
    <submittedName>
        <fullName evidence="3">EAL domain-containing protein</fullName>
    </submittedName>
</protein>
<evidence type="ECO:0000256" key="1">
    <source>
        <dbReference type="SAM" id="Phobius"/>
    </source>
</evidence>
<evidence type="ECO:0000259" key="2">
    <source>
        <dbReference type="Pfam" id="PF00563"/>
    </source>
</evidence>
<reference evidence="3" key="1">
    <citation type="submission" date="2020-10" db="EMBL/GenBank/DDBJ databases">
        <authorList>
            <person name="Gilroy R."/>
        </authorList>
    </citation>
    <scope>NUCLEOTIDE SEQUENCE</scope>
    <source>
        <strain evidence="3">ChiGjej1B1-22543</strain>
    </source>
</reference>
<dbReference type="InterPro" id="IPR035919">
    <property type="entry name" value="EAL_sf"/>
</dbReference>
<feature type="transmembrane region" description="Helical" evidence="1">
    <location>
        <begin position="12"/>
        <end position="35"/>
    </location>
</feature>
<dbReference type="Proteomes" id="UP000824070">
    <property type="component" value="Unassembled WGS sequence"/>
</dbReference>